<organism evidence="1 2">
    <name type="scientific">Nostoc cf. commune SO-36</name>
    <dbReference type="NCBI Taxonomy" id="449208"/>
    <lineage>
        <taxon>Bacteria</taxon>
        <taxon>Bacillati</taxon>
        <taxon>Cyanobacteriota</taxon>
        <taxon>Cyanophyceae</taxon>
        <taxon>Nostocales</taxon>
        <taxon>Nostocaceae</taxon>
        <taxon>Nostoc</taxon>
    </lineage>
</organism>
<dbReference type="Proteomes" id="UP001055453">
    <property type="component" value="Chromosome"/>
</dbReference>
<evidence type="ECO:0000313" key="1">
    <source>
        <dbReference type="EMBL" id="BDI20441.1"/>
    </source>
</evidence>
<dbReference type="EMBL" id="AP025732">
    <property type="protein sequence ID" value="BDI20441.1"/>
    <property type="molecule type" value="Genomic_DNA"/>
</dbReference>
<evidence type="ECO:0008006" key="3">
    <source>
        <dbReference type="Google" id="ProtNLM"/>
    </source>
</evidence>
<keyword evidence="2" id="KW-1185">Reference proteome</keyword>
<evidence type="ECO:0000313" key="2">
    <source>
        <dbReference type="Proteomes" id="UP001055453"/>
    </source>
</evidence>
<sequence>MAKVTEDYFDSSARKAETVLGWNRCCVQLGLHERRTGIVCIDNYQARGRHKSVEILPNLESDIRSLVDAQAQADPKFQSTFLYARISARAVREALVNVHGYDESELPSRQTLGEILNRLGYRLKKHKKPSL</sequence>
<dbReference type="InterPro" id="IPR011518">
    <property type="entry name" value="Transposase_36"/>
</dbReference>
<protein>
    <recommendedName>
        <fullName evidence="3">Transposase</fullName>
    </recommendedName>
</protein>
<proteinExistence type="predicted"/>
<gene>
    <name evidence="1" type="ORF">ANSO36C_62430</name>
</gene>
<reference evidence="1" key="1">
    <citation type="submission" date="2022-04" db="EMBL/GenBank/DDBJ databases">
        <title>Complete genome sequence of a cyanobacterium, Nostoc sp. SO-36, isolated in Antarctica.</title>
        <authorList>
            <person name="Kanesaki Y."/>
            <person name="Effendi D."/>
            <person name="Sakamoto T."/>
            <person name="Ohtani S."/>
            <person name="Awai K."/>
        </authorList>
    </citation>
    <scope>NUCLEOTIDE SEQUENCE</scope>
    <source>
        <strain evidence="1">SO-36</strain>
    </source>
</reference>
<dbReference type="Pfam" id="PF07592">
    <property type="entry name" value="DDE_Tnp_ISAZ013"/>
    <property type="match status" value="1"/>
</dbReference>
<accession>A0ABN6QDU1</accession>
<name>A0ABN6QDU1_NOSCO</name>